<feature type="region of interest" description="Disordered" evidence="2">
    <location>
        <begin position="1313"/>
        <end position="1332"/>
    </location>
</feature>
<feature type="coiled-coil region" evidence="1">
    <location>
        <begin position="244"/>
        <end position="273"/>
    </location>
</feature>
<feature type="compositionally biased region" description="Polar residues" evidence="2">
    <location>
        <begin position="730"/>
        <end position="754"/>
    </location>
</feature>
<feature type="compositionally biased region" description="Low complexity" evidence="2">
    <location>
        <begin position="449"/>
        <end position="458"/>
    </location>
</feature>
<organism evidence="3 4">
    <name type="scientific">Chlamydomonas incerta</name>
    <dbReference type="NCBI Taxonomy" id="51695"/>
    <lineage>
        <taxon>Eukaryota</taxon>
        <taxon>Viridiplantae</taxon>
        <taxon>Chlorophyta</taxon>
        <taxon>core chlorophytes</taxon>
        <taxon>Chlorophyceae</taxon>
        <taxon>CS clade</taxon>
        <taxon>Chlamydomonadales</taxon>
        <taxon>Chlamydomonadaceae</taxon>
        <taxon>Chlamydomonas</taxon>
    </lineage>
</organism>
<feature type="compositionally biased region" description="Low complexity" evidence="2">
    <location>
        <begin position="481"/>
        <end position="497"/>
    </location>
</feature>
<feature type="region of interest" description="Disordered" evidence="2">
    <location>
        <begin position="1409"/>
        <end position="1436"/>
    </location>
</feature>
<keyword evidence="4" id="KW-1185">Reference proteome</keyword>
<feature type="compositionally biased region" description="Low complexity" evidence="2">
    <location>
        <begin position="1667"/>
        <end position="1688"/>
    </location>
</feature>
<evidence type="ECO:0000313" key="4">
    <source>
        <dbReference type="Proteomes" id="UP000650467"/>
    </source>
</evidence>
<feature type="compositionally biased region" description="Low complexity" evidence="2">
    <location>
        <begin position="296"/>
        <end position="307"/>
    </location>
</feature>
<proteinExistence type="predicted"/>
<feature type="region of interest" description="Disordered" evidence="2">
    <location>
        <begin position="449"/>
        <end position="545"/>
    </location>
</feature>
<feature type="region of interest" description="Disordered" evidence="2">
    <location>
        <begin position="887"/>
        <end position="981"/>
    </location>
</feature>
<gene>
    <name evidence="3" type="ORF">HXX76_000124</name>
</gene>
<feature type="compositionally biased region" description="Low complexity" evidence="2">
    <location>
        <begin position="1418"/>
        <end position="1436"/>
    </location>
</feature>
<feature type="compositionally biased region" description="Low complexity" evidence="2">
    <location>
        <begin position="517"/>
        <end position="535"/>
    </location>
</feature>
<feature type="region of interest" description="Disordered" evidence="2">
    <location>
        <begin position="345"/>
        <end position="379"/>
    </location>
</feature>
<feature type="region of interest" description="Disordered" evidence="2">
    <location>
        <begin position="798"/>
        <end position="848"/>
    </location>
</feature>
<feature type="compositionally biased region" description="Basic residues" evidence="2">
    <location>
        <begin position="958"/>
        <end position="969"/>
    </location>
</feature>
<dbReference type="EMBL" id="JAEHOC010000001">
    <property type="protein sequence ID" value="KAG2445508.1"/>
    <property type="molecule type" value="Genomic_DNA"/>
</dbReference>
<feature type="compositionally biased region" description="Low complexity" evidence="2">
    <location>
        <begin position="362"/>
        <end position="379"/>
    </location>
</feature>
<feature type="region of interest" description="Disordered" evidence="2">
    <location>
        <begin position="1210"/>
        <end position="1240"/>
    </location>
</feature>
<sequence>MTRDELHEQAVAQLLEEHRLVADADDVLREARKLHGSSMAFHYHQQTYPARHPTKRQSSARMQFDSAPRGGDGAGHAQPLGFDASDSDDERAAAGPADAPLPKAIVLKPRPAFGSIIIRAHNPASPESTSSGFVPAAVAPHSAHPHAAAEACSSAVAAATGGDSAAAAAALTAAARTPVAACRRPGGATSPDATLEALNERLQAEAAAAIEASNRWTVAPYPTRFVFSDEAAAREAKAAQAATIGELQEQVANARAAAEAAAADAEVEALAEALWGQDRQRHAVLAPVLSSLSMVRSSGGQSGSGSECGERGRPLQSRGSGTGGATGEAPPEGIKEITLSDFPARAFSGGPASHSNTGRWQAASAAPPTSDASASAPIARPTDNCGASAAAATAAISDQLLFAGRASPAVAATASGCGAVPVVPAGASGRARRLSAPPQLQLSIPSWASGGAAADGASPGLTAAATSPKLQWPQSPLVADAGGSSTRSSHRSSGMASPVPPPVFHSNVVVPQPQPWAPASAAPTRHTSAASSAASSGGGGTSPVPALRRAAWQKSPSPKRRLECALLVTLGAAGMDAAAASQPAEGRTPSKAHVLKNQLLSLFGLTPRSAARAAANTSSKGSTGSPGASAADGGGSASDGGVTGVGLHAAAAHAWDDDSEDDEMTAAVARAGASFCVASSSRDVQGGAGACGALQMAALLRSGSSFTAATTTQQRRLAGADPTAPARRCMSTSRSIGRSSLVRNSQQPQQSPTPEGSGGASGIFASAGRRVQQQALRQSVLKRSAAAAAAAAAAVAAASPPGSPTAPLSPDAGSPTQQSGASSPKDGWPLAMGTSGGEESPLDQQPPPVEAAAAIPQHSDDLRSPKSPFASLFAGATADGEHSACFDGSHGGSGAEAGPHSAPCALAPHSSPHSYRPDLGTRTTLQRLRQPSRDPNTAAVPVRDRRPATPPPQQQVHPRPHQLPLRHRSSGAQLHGWSSNTPASCAAAPAATAMSFGGIMPPLSPAAAAAAAAAAAVIPQHHARRCSMDSGACRTHPAAAALPAPAEAAALDMLARVARLVPGGTQQAAEQVWEVRPRDLCEHEAEEARLLRVRARAAEPTALRDPPHGDHSPHMEPPARGAATACDGSASAAAGGAGGSAASTCGNAFGGGYSHVVLSRAAARGSVPHKPSCQHSSGEGAALAGFPSPFALSAANAAVATSAIGRAAGPPAPPLLPPAQTSAASSGLSSNRPTPSFPRRSVALDSSTFAAVFGDDGGAACGAPAPHTLAAAAPSSSSLLVSPLCSTAAGAVGTAGAVSGGLIPGLLANPGYPDLPLEDAEDSEDGGHSSPHLAAAAPWFMSADNAGAGGAAGASQRLQGGAAAAGAESGEFSMRRRRSSTSGYAAGASAGAEAAAGLWGLGCGAGGRSSTHTGNNGGAPASASRPPRSPGMRHAANAAAVRACPIASGRASDALSCGATSPLHLPPASSSAHYATSVLSGHLLPPPSPPGRGGGQQQGRLLHQQPLASQLQAQLQHSGKAAAGAALLPLPGQQQLQFPGRRGSVGTEATTVGGPARSGASTVSPPASAAGRPLAPTLLPMSCPCPSSEVDRMAATLACVNLPDYQHDQQQQQQQLHPTHHHAAWRLEPRNSHALLLHHSAAPPLPASSAVSASGGLRPSGHGAGYGSSASRGLSSGSGGSRRASTGGLPPRHHTGNPLYVRQAAGNLSSRMAGAMLNAAAAAAATCEEDDDNDSSLDIGYGVMALIPERAGSSSNGEASPPASPPQAVAALAPATAAALHSGKAGKELAPAAPTAQQAAAAAAAAARRHSDSHSQVEGQGFVGRLKKKALSFLRRNVD</sequence>
<feature type="region of interest" description="Disordered" evidence="2">
    <location>
        <begin position="47"/>
        <end position="98"/>
    </location>
</feature>
<reference evidence="3" key="1">
    <citation type="journal article" date="2020" name="bioRxiv">
        <title>Comparative genomics of Chlamydomonas.</title>
        <authorList>
            <person name="Craig R.J."/>
            <person name="Hasan A.R."/>
            <person name="Ness R.W."/>
            <person name="Keightley P.D."/>
        </authorList>
    </citation>
    <scope>NUCLEOTIDE SEQUENCE</scope>
    <source>
        <strain evidence="3">SAG 7.73</strain>
    </source>
</reference>
<keyword evidence="1" id="KW-0175">Coiled coil</keyword>
<feature type="region of interest" description="Disordered" evidence="2">
    <location>
        <begin position="1646"/>
        <end position="1698"/>
    </location>
</feature>
<feature type="compositionally biased region" description="Low complexity" evidence="2">
    <location>
        <begin position="613"/>
        <end position="631"/>
    </location>
</feature>
<evidence type="ECO:0000256" key="2">
    <source>
        <dbReference type="SAM" id="MobiDB-lite"/>
    </source>
</evidence>
<name>A0A836B2J2_CHLIN</name>
<feature type="region of interest" description="Disordered" evidence="2">
    <location>
        <begin position="613"/>
        <end position="639"/>
    </location>
</feature>
<protein>
    <submittedName>
        <fullName evidence="3">Uncharacterized protein</fullName>
    </submittedName>
</protein>
<evidence type="ECO:0000313" key="3">
    <source>
        <dbReference type="EMBL" id="KAG2445508.1"/>
    </source>
</evidence>
<feature type="region of interest" description="Disordered" evidence="2">
    <location>
        <begin position="1801"/>
        <end position="1821"/>
    </location>
</feature>
<dbReference type="OrthoDB" id="10680507at2759"/>
<feature type="region of interest" description="Disordered" evidence="2">
    <location>
        <begin position="711"/>
        <end position="763"/>
    </location>
</feature>
<evidence type="ECO:0000256" key="1">
    <source>
        <dbReference type="SAM" id="Coils"/>
    </source>
</evidence>
<feature type="region of interest" description="Disordered" evidence="2">
    <location>
        <begin position="1479"/>
        <end position="1500"/>
    </location>
</feature>
<feature type="compositionally biased region" description="Low complexity" evidence="2">
    <location>
        <begin position="1121"/>
        <end position="1137"/>
    </location>
</feature>
<feature type="region of interest" description="Disordered" evidence="2">
    <location>
        <begin position="295"/>
        <end position="333"/>
    </location>
</feature>
<feature type="compositionally biased region" description="Polar residues" evidence="2">
    <location>
        <begin position="464"/>
        <end position="474"/>
    </location>
</feature>
<dbReference type="Proteomes" id="UP000650467">
    <property type="component" value="Unassembled WGS sequence"/>
</dbReference>
<accession>A0A836B2J2</accession>
<feature type="region of interest" description="Disordered" evidence="2">
    <location>
        <begin position="1099"/>
        <end position="1137"/>
    </location>
</feature>
<feature type="region of interest" description="Disordered" evidence="2">
    <location>
        <begin position="1535"/>
        <end position="1571"/>
    </location>
</feature>
<comment type="caution">
    <text evidence="3">The sequence shown here is derived from an EMBL/GenBank/DDBJ whole genome shotgun (WGS) entry which is preliminary data.</text>
</comment>
<feature type="compositionally biased region" description="Basic and acidic residues" evidence="2">
    <location>
        <begin position="1105"/>
        <end position="1114"/>
    </location>
</feature>
<feature type="compositionally biased region" description="Polar residues" evidence="2">
    <location>
        <begin position="921"/>
        <end position="935"/>
    </location>
</feature>